<feature type="binding site" evidence="5">
    <location>
        <position position="6"/>
    </location>
    <ligand>
        <name>Mg(2+)</name>
        <dbReference type="ChEBI" id="CHEBI:18420"/>
    </ligand>
</feature>
<evidence type="ECO:0000313" key="8">
    <source>
        <dbReference type="Proteomes" id="UP000653099"/>
    </source>
</evidence>
<keyword evidence="5" id="KW-0800">Toxin</keyword>
<sequence length="144" mass="16040">MTVIVDTGVLYAEHDTDATRHEAATTALDSVYDGEFGQPYISDFIFDETITLARTRTGSFDIARRLSDRLIGHEGFPQVFELLRVSAGPFSDAVDVFERYNDQELSFTDATTVALAERHGIDRVLSFDDDFDGIVRRLDPATVA</sequence>
<comment type="cofactor">
    <cofactor evidence="5">
        <name>Mg(2+)</name>
        <dbReference type="ChEBI" id="CHEBI:18420"/>
    </cofactor>
</comment>
<evidence type="ECO:0000256" key="3">
    <source>
        <dbReference type="ARBA" id="ARBA00022723"/>
    </source>
</evidence>
<comment type="caution">
    <text evidence="7">The sequence shown here is derived from an EMBL/GenBank/DDBJ whole genome shotgun (WGS) entry which is preliminary data.</text>
</comment>
<feature type="domain" description="PIN" evidence="6">
    <location>
        <begin position="3"/>
        <end position="132"/>
    </location>
</feature>
<comment type="function">
    <text evidence="5">Toxic component of a toxin-antitoxin (TA) system. An RNase.</text>
</comment>
<dbReference type="InterPro" id="IPR039018">
    <property type="entry name" value="VapC20-like"/>
</dbReference>
<keyword evidence="8" id="KW-1185">Reference proteome</keyword>
<dbReference type="RefSeq" id="WP_188786277.1">
    <property type="nucleotide sequence ID" value="NZ_BMOC01000004.1"/>
</dbReference>
<evidence type="ECO:0000313" key="7">
    <source>
        <dbReference type="EMBL" id="GGJ02050.1"/>
    </source>
</evidence>
<dbReference type="PANTHER" id="PTHR42188">
    <property type="entry name" value="23S RRNA-SPECIFIC ENDONUCLEASE VAPC20"/>
    <property type="match status" value="1"/>
</dbReference>
<dbReference type="EC" id="3.1.-.-" evidence="5"/>
<dbReference type="InterPro" id="IPR029060">
    <property type="entry name" value="PIN-like_dom_sf"/>
</dbReference>
<keyword evidence="5" id="KW-0460">Magnesium</keyword>
<dbReference type="OrthoDB" id="198094at2157"/>
<dbReference type="GO" id="GO:0016075">
    <property type="term" value="P:rRNA catabolic process"/>
    <property type="evidence" value="ECO:0007669"/>
    <property type="project" value="TreeGrafter"/>
</dbReference>
<keyword evidence="3 5" id="KW-0479">Metal-binding</keyword>
<reference evidence="7" key="1">
    <citation type="journal article" date="2014" name="Int. J. Syst. Evol. Microbiol.">
        <title>Complete genome sequence of Corynebacterium casei LMG S-19264T (=DSM 44701T), isolated from a smear-ripened cheese.</title>
        <authorList>
            <consortium name="US DOE Joint Genome Institute (JGI-PGF)"/>
            <person name="Walter F."/>
            <person name="Albersmeier A."/>
            <person name="Kalinowski J."/>
            <person name="Ruckert C."/>
        </authorList>
    </citation>
    <scope>NUCLEOTIDE SEQUENCE</scope>
    <source>
        <strain evidence="7">JCM 14359</strain>
    </source>
</reference>
<evidence type="ECO:0000256" key="1">
    <source>
        <dbReference type="ARBA" id="ARBA00022649"/>
    </source>
</evidence>
<dbReference type="SUPFAM" id="SSF88723">
    <property type="entry name" value="PIN domain-like"/>
    <property type="match status" value="1"/>
</dbReference>
<dbReference type="Pfam" id="PF01850">
    <property type="entry name" value="PIN"/>
    <property type="match status" value="1"/>
</dbReference>
<dbReference type="Gene3D" id="3.40.50.1010">
    <property type="entry name" value="5'-nuclease"/>
    <property type="match status" value="1"/>
</dbReference>
<accession>A0A830EEF2</accession>
<dbReference type="GO" id="GO:0000287">
    <property type="term" value="F:magnesium ion binding"/>
    <property type="evidence" value="ECO:0007669"/>
    <property type="project" value="UniProtKB-UniRule"/>
</dbReference>
<dbReference type="GO" id="GO:0090729">
    <property type="term" value="F:toxin activity"/>
    <property type="evidence" value="ECO:0007669"/>
    <property type="project" value="UniProtKB-KW"/>
</dbReference>
<reference evidence="7" key="2">
    <citation type="submission" date="2020-09" db="EMBL/GenBank/DDBJ databases">
        <authorList>
            <person name="Sun Q."/>
            <person name="Ohkuma M."/>
        </authorList>
    </citation>
    <scope>NUCLEOTIDE SEQUENCE</scope>
    <source>
        <strain evidence="7">JCM 14359</strain>
    </source>
</reference>
<keyword evidence="4 5" id="KW-0378">Hydrolase</keyword>
<evidence type="ECO:0000259" key="6">
    <source>
        <dbReference type="Pfam" id="PF01850"/>
    </source>
</evidence>
<feature type="binding site" evidence="5">
    <location>
        <position position="109"/>
    </location>
    <ligand>
        <name>Mg(2+)</name>
        <dbReference type="ChEBI" id="CHEBI:18420"/>
    </ligand>
</feature>
<evidence type="ECO:0000256" key="4">
    <source>
        <dbReference type="ARBA" id="ARBA00022801"/>
    </source>
</evidence>
<keyword evidence="2 5" id="KW-0540">Nuclease</keyword>
<dbReference type="Proteomes" id="UP000653099">
    <property type="component" value="Unassembled WGS sequence"/>
</dbReference>
<name>A0A830EEF2_9EURY</name>
<dbReference type="PANTHER" id="PTHR42188:SF1">
    <property type="entry name" value="23S RRNA-SPECIFIC ENDONUCLEASE VAPC20"/>
    <property type="match status" value="1"/>
</dbReference>
<protein>
    <recommendedName>
        <fullName evidence="5">Ribonuclease VapC</fullName>
        <shortName evidence="5">RNase VapC</shortName>
        <ecNumber evidence="5">3.1.-.-</ecNumber>
    </recommendedName>
    <alternativeName>
        <fullName evidence="5">Putative toxin VapC</fullName>
    </alternativeName>
</protein>
<dbReference type="InterPro" id="IPR002716">
    <property type="entry name" value="PIN_dom"/>
</dbReference>
<dbReference type="InterPro" id="IPR022907">
    <property type="entry name" value="VapC_family"/>
</dbReference>
<evidence type="ECO:0000256" key="2">
    <source>
        <dbReference type="ARBA" id="ARBA00022722"/>
    </source>
</evidence>
<dbReference type="EMBL" id="BMOC01000004">
    <property type="protein sequence ID" value="GGJ02050.1"/>
    <property type="molecule type" value="Genomic_DNA"/>
</dbReference>
<dbReference type="GO" id="GO:0016787">
    <property type="term" value="F:hydrolase activity"/>
    <property type="evidence" value="ECO:0007669"/>
    <property type="project" value="UniProtKB-KW"/>
</dbReference>
<dbReference type="AlphaFoldDB" id="A0A830EEF2"/>
<keyword evidence="1 5" id="KW-1277">Toxin-antitoxin system</keyword>
<proteinExistence type="inferred from homology"/>
<dbReference type="HAMAP" id="MF_00265">
    <property type="entry name" value="VapC_Nob1"/>
    <property type="match status" value="1"/>
</dbReference>
<evidence type="ECO:0000256" key="5">
    <source>
        <dbReference type="HAMAP-Rule" id="MF_00265"/>
    </source>
</evidence>
<organism evidence="7 8">
    <name type="scientific">Halobellus salinus</name>
    <dbReference type="NCBI Taxonomy" id="931585"/>
    <lineage>
        <taxon>Archaea</taxon>
        <taxon>Methanobacteriati</taxon>
        <taxon>Methanobacteriota</taxon>
        <taxon>Stenosarchaea group</taxon>
        <taxon>Halobacteria</taxon>
        <taxon>Halobacteriales</taxon>
        <taxon>Haloferacaceae</taxon>
        <taxon>Halobellus</taxon>
    </lineage>
</organism>
<gene>
    <name evidence="5" type="primary">vapC</name>
    <name evidence="7" type="ORF">GCM10008995_09790</name>
</gene>
<comment type="similarity">
    <text evidence="5">Belongs to the PINc/VapC protein family.</text>
</comment>
<dbReference type="GO" id="GO:0004521">
    <property type="term" value="F:RNA endonuclease activity"/>
    <property type="evidence" value="ECO:0007669"/>
    <property type="project" value="InterPro"/>
</dbReference>